<protein>
    <submittedName>
        <fullName evidence="1">Uncharacterized protein</fullName>
    </submittedName>
</protein>
<organism evidence="1 2">
    <name type="scientific">Actinospica acidithermotolerans</name>
    <dbReference type="NCBI Taxonomy" id="2828514"/>
    <lineage>
        <taxon>Bacteria</taxon>
        <taxon>Bacillati</taxon>
        <taxon>Actinomycetota</taxon>
        <taxon>Actinomycetes</taxon>
        <taxon>Catenulisporales</taxon>
        <taxon>Actinospicaceae</taxon>
        <taxon>Actinospica</taxon>
    </lineage>
</organism>
<keyword evidence="2" id="KW-1185">Reference proteome</keyword>
<accession>A0A941E5G4</accession>
<sequence>MTTWTWFRHRSTASPPLGGDTAAVLRSSPVLLLAGPPADVMVNRLLRTWNPRAQVGGGADGTLGSCAIADGVRWVGPFRLGAVGAAEAGLPLGWSTAYAAQAERRRMRVPDGLAAAEVRERYPDGIPVGAEAVAWSLVTGLARRLDGAARLPAGDRRPRNAGSVVAQRPELRQNTYCVYGNQALPWSVLCSLLALSLPGLDLNGALADNDYCLDRTDTFEVRVEPFREGDFLPYALRPRATEGWPCTVYRFRCLSRATRTGAAHADLQLRGAPHADLQLRADVQLRAAALELADVVGGALLDGEGFPVITELARQRR</sequence>
<reference evidence="1" key="1">
    <citation type="submission" date="2021-04" db="EMBL/GenBank/DDBJ databases">
        <title>Genome based classification of Actinospica acidithermotolerans sp. nov., an actinobacterium isolated from an Indonesian hot spring.</title>
        <authorList>
            <person name="Kusuma A.B."/>
            <person name="Putra K.E."/>
            <person name="Nafisah S."/>
            <person name="Loh J."/>
            <person name="Nouioui I."/>
            <person name="Goodfellow M."/>
        </authorList>
    </citation>
    <scope>NUCLEOTIDE SEQUENCE</scope>
    <source>
        <strain evidence="1">MGRD01-02</strain>
    </source>
</reference>
<gene>
    <name evidence="1" type="ORF">KDK95_00460</name>
</gene>
<evidence type="ECO:0000313" key="2">
    <source>
        <dbReference type="Proteomes" id="UP000676325"/>
    </source>
</evidence>
<dbReference type="AlphaFoldDB" id="A0A941E5G4"/>
<name>A0A941E5G4_9ACTN</name>
<proteinExistence type="predicted"/>
<evidence type="ECO:0000313" key="1">
    <source>
        <dbReference type="EMBL" id="MBR7824762.1"/>
    </source>
</evidence>
<comment type="caution">
    <text evidence="1">The sequence shown here is derived from an EMBL/GenBank/DDBJ whole genome shotgun (WGS) entry which is preliminary data.</text>
</comment>
<dbReference type="RefSeq" id="WP_212515912.1">
    <property type="nucleotide sequence ID" value="NZ_JAGSOH010000001.1"/>
</dbReference>
<dbReference type="EMBL" id="JAGSOH010000001">
    <property type="protein sequence ID" value="MBR7824762.1"/>
    <property type="molecule type" value="Genomic_DNA"/>
</dbReference>
<dbReference type="Proteomes" id="UP000676325">
    <property type="component" value="Unassembled WGS sequence"/>
</dbReference>